<dbReference type="InterPro" id="IPR007197">
    <property type="entry name" value="rSAM"/>
</dbReference>
<proteinExistence type="inferred from homology"/>
<dbReference type="InterPro" id="IPR013785">
    <property type="entry name" value="Aldolase_TIM"/>
</dbReference>
<dbReference type="OrthoDB" id="9768064at2"/>
<dbReference type="GO" id="GO:0051539">
    <property type="term" value="F:4 iron, 4 sulfur cluster binding"/>
    <property type="evidence" value="ECO:0007669"/>
    <property type="project" value="UniProtKB-KW"/>
</dbReference>
<dbReference type="Gene3D" id="3.20.20.70">
    <property type="entry name" value="Aldolase class I"/>
    <property type="match status" value="1"/>
</dbReference>
<evidence type="ECO:0000256" key="5">
    <source>
        <dbReference type="ARBA" id="ARBA00022691"/>
    </source>
</evidence>
<evidence type="ECO:0000256" key="1">
    <source>
        <dbReference type="ARBA" id="ARBA00001933"/>
    </source>
</evidence>
<evidence type="ECO:0000313" key="11">
    <source>
        <dbReference type="Proteomes" id="UP000256884"/>
    </source>
</evidence>
<evidence type="ECO:0000256" key="6">
    <source>
        <dbReference type="ARBA" id="ARBA00022723"/>
    </source>
</evidence>
<gene>
    <name evidence="10" type="ORF">C7448_102430</name>
</gene>
<dbReference type="InterPro" id="IPR003739">
    <property type="entry name" value="Lys_aminomutase/Glu_NH3_mut"/>
</dbReference>
<sequence>MSNNIHKYQAWSLPNFLKIPQVKTYLSEGEIKAIRTVGSVLPFKVNNYVIEELIDWNNIPNDPIFQLTFPQKEMLSEKHYKLVSEAIDSNMNKREMVELINRIRQELNPHSSSQVENIPLLDGVPLTGIQHKYKETVLFFPSNSQTCHAYCTFCFRWPQFVNLDAVKFAMKETNLLIKYIENNKEVTDLLFTGGDPMIMKASIFKRYLESILKNKVGNLQNIRIGTKALGYWPYKFLTDDDADEIIALFEEIIAAGYNLTIMAHFNHPNELKTTAVKKAIKRILSTGAQIRTQSPIMKYINDSSEAWEEMWREQVKLGCVPYYMFLARDTGAQSYFAVTLNEALEIYQNAYRKVGGLARTVKGPVMSANQGKIQVLGVNEINNEKLFSLRFNQARNPNWVGAPFFSKYNEKAVWLNDLIPAFGAENFFFEKEHLFQNI</sequence>
<comment type="caution">
    <text evidence="10">The sequence shown here is derived from an EMBL/GenBank/DDBJ whole genome shotgun (WGS) entry which is preliminary data.</text>
</comment>
<organism evidence="10 11">
    <name type="scientific">Tenacibaculum gallaicum</name>
    <dbReference type="NCBI Taxonomy" id="561505"/>
    <lineage>
        <taxon>Bacteria</taxon>
        <taxon>Pseudomonadati</taxon>
        <taxon>Bacteroidota</taxon>
        <taxon>Flavobacteriia</taxon>
        <taxon>Flavobacteriales</taxon>
        <taxon>Flavobacteriaceae</taxon>
        <taxon>Tenacibaculum</taxon>
    </lineage>
</organism>
<keyword evidence="6" id="KW-0479">Metal-binding</keyword>
<keyword evidence="4" id="KW-0004">4Fe-4S</keyword>
<dbReference type="RefSeq" id="WP_115900532.1">
    <property type="nucleotide sequence ID" value="NZ_QUNS01000002.1"/>
</dbReference>
<evidence type="ECO:0000256" key="3">
    <source>
        <dbReference type="ARBA" id="ARBA00008703"/>
    </source>
</evidence>
<evidence type="ECO:0000256" key="4">
    <source>
        <dbReference type="ARBA" id="ARBA00022485"/>
    </source>
</evidence>
<dbReference type="AlphaFoldDB" id="A0A3E0I8E1"/>
<keyword evidence="5" id="KW-0949">S-adenosyl-L-methionine</keyword>
<evidence type="ECO:0000256" key="8">
    <source>
        <dbReference type="ARBA" id="ARBA00023004"/>
    </source>
</evidence>
<accession>A0A3E0I8E1</accession>
<dbReference type="Proteomes" id="UP000256884">
    <property type="component" value="Unassembled WGS sequence"/>
</dbReference>
<evidence type="ECO:0000256" key="9">
    <source>
        <dbReference type="ARBA" id="ARBA00023014"/>
    </source>
</evidence>
<dbReference type="SFLD" id="SFLDS00029">
    <property type="entry name" value="Radical_SAM"/>
    <property type="match status" value="1"/>
</dbReference>
<dbReference type="PANTHER" id="PTHR30538:SF0">
    <property type="entry name" value="L-LYSINE 2,3-AMINOMUTASE AQ_1632-RELATED"/>
    <property type="match status" value="1"/>
</dbReference>
<reference evidence="10 11" key="1">
    <citation type="submission" date="2018-08" db="EMBL/GenBank/DDBJ databases">
        <title>Genomic Encyclopedia of Type Strains, Phase IV (KMG-IV): sequencing the most valuable type-strain genomes for metagenomic binning, comparative biology and taxonomic classification.</title>
        <authorList>
            <person name="Goeker M."/>
        </authorList>
    </citation>
    <scope>NUCLEOTIDE SEQUENCE [LARGE SCALE GENOMIC DNA]</scope>
    <source>
        <strain evidence="10 11">DSM 18841</strain>
    </source>
</reference>
<dbReference type="InterPro" id="IPR058240">
    <property type="entry name" value="rSAM_sf"/>
</dbReference>
<dbReference type="SFLD" id="SFLDG01070">
    <property type="entry name" value="PLP-dependent"/>
    <property type="match status" value="1"/>
</dbReference>
<evidence type="ECO:0000256" key="2">
    <source>
        <dbReference type="ARBA" id="ARBA00001966"/>
    </source>
</evidence>
<dbReference type="SUPFAM" id="SSF102114">
    <property type="entry name" value="Radical SAM enzymes"/>
    <property type="match status" value="1"/>
</dbReference>
<dbReference type="GO" id="GO:0046872">
    <property type="term" value="F:metal ion binding"/>
    <property type="evidence" value="ECO:0007669"/>
    <property type="project" value="UniProtKB-KW"/>
</dbReference>
<dbReference type="GO" id="GO:0003824">
    <property type="term" value="F:catalytic activity"/>
    <property type="evidence" value="ECO:0007669"/>
    <property type="project" value="InterPro"/>
</dbReference>
<keyword evidence="8" id="KW-0408">Iron</keyword>
<comment type="cofactor">
    <cofactor evidence="1">
        <name>pyridoxal 5'-phosphate</name>
        <dbReference type="ChEBI" id="CHEBI:597326"/>
    </cofactor>
</comment>
<name>A0A3E0I8E1_9FLAO</name>
<dbReference type="EMBL" id="QUNS01000002">
    <property type="protein sequence ID" value="REH54899.1"/>
    <property type="molecule type" value="Genomic_DNA"/>
</dbReference>
<comment type="similarity">
    <text evidence="3">Belongs to the radical SAM superfamily. KamA family.</text>
</comment>
<dbReference type="PANTHER" id="PTHR30538">
    <property type="entry name" value="LYSINE 2,3-AMINOMUTASE-RELATED"/>
    <property type="match status" value="1"/>
</dbReference>
<evidence type="ECO:0000256" key="7">
    <source>
        <dbReference type="ARBA" id="ARBA00022898"/>
    </source>
</evidence>
<keyword evidence="7" id="KW-0663">Pyridoxal phosphate</keyword>
<comment type="cofactor">
    <cofactor evidence="2">
        <name>[4Fe-4S] cluster</name>
        <dbReference type="ChEBI" id="CHEBI:49883"/>
    </cofactor>
</comment>
<evidence type="ECO:0000313" key="10">
    <source>
        <dbReference type="EMBL" id="REH54899.1"/>
    </source>
</evidence>
<keyword evidence="11" id="KW-1185">Reference proteome</keyword>
<protein>
    <submittedName>
        <fullName evidence="10">KamA family protein</fullName>
    </submittedName>
</protein>
<keyword evidence="9" id="KW-0411">Iron-sulfur</keyword>